<dbReference type="SUPFAM" id="SSF103473">
    <property type="entry name" value="MFS general substrate transporter"/>
    <property type="match status" value="1"/>
</dbReference>
<dbReference type="GO" id="GO:0022857">
    <property type="term" value="F:transmembrane transporter activity"/>
    <property type="evidence" value="ECO:0007669"/>
    <property type="project" value="InterPro"/>
</dbReference>
<keyword evidence="7 10" id="KW-0472">Membrane</keyword>
<dbReference type="InterPro" id="IPR004638">
    <property type="entry name" value="EmrB-like"/>
</dbReference>
<dbReference type="Proteomes" id="UP000247634">
    <property type="component" value="Chromosome"/>
</dbReference>
<dbReference type="NCBIfam" id="TIGR00711">
    <property type="entry name" value="efflux_EmrB"/>
    <property type="match status" value="1"/>
</dbReference>
<feature type="region of interest" description="Disordered" evidence="9">
    <location>
        <begin position="470"/>
        <end position="509"/>
    </location>
</feature>
<reference evidence="12 13" key="1">
    <citation type="submission" date="2018-06" db="EMBL/GenBank/DDBJ databases">
        <title>The complete genome sequence of a nosiheptide producer Streptomyces actuosus ATCC 25421: deducing the ability of producing a new class III lantibiotics.</title>
        <authorList>
            <person name="Liu W."/>
            <person name="Sun F."/>
            <person name="Hu Y."/>
        </authorList>
    </citation>
    <scope>NUCLEOTIDE SEQUENCE [LARGE SCALE GENOMIC DNA]</scope>
    <source>
        <strain evidence="12 13">ATCC 25421</strain>
    </source>
</reference>
<dbReference type="KEGG" id="sact:DMT42_02210"/>
<keyword evidence="3" id="KW-0813">Transport</keyword>
<accession>A0A2U9PCC3</accession>
<dbReference type="InterPro" id="IPR011701">
    <property type="entry name" value="MFS"/>
</dbReference>
<protein>
    <submittedName>
        <fullName evidence="12">MFS transporter</fullName>
    </submittedName>
</protein>
<dbReference type="GO" id="GO:0005886">
    <property type="term" value="C:plasma membrane"/>
    <property type="evidence" value="ECO:0007669"/>
    <property type="project" value="UniProtKB-SubCell"/>
</dbReference>
<feature type="transmembrane region" description="Helical" evidence="10">
    <location>
        <begin position="368"/>
        <end position="392"/>
    </location>
</feature>
<sequence>MLASRPSSPRSFRPSQRLVVPVVCVCVTFIAIADGAITTVALPSIARQFHLTTAALDGVVVVYPVCLAMAIPASAWLVERFGGKRVLLTAMTGFLASSLLCGAAADLGQLVAFRAIQGVSAGVLFPASTALLFATFTTAEQVRLQRYMIVPQQIAPAAAPVVGGLLVDHLSWRWVFYVNLPVGLPAVVFGALFLAGHRGARPGRFDLPGLLLSAAALGALMYGVCEGPNRGWSDPAVLTALALGAVLLAVAVAVELRTTAPLLKLRLFADRLFRDTNLINLIGLVPIMGALYLGPLFLQQAQGRSALESGTSTFPEAFGVLLTVQAVGVLYARIGPRIIVGCSLVAVSAVLLLFATCDADTGLWTFRAYMFLFGIAIGGFFIPTTVASLATLPRADIAQASTLNTVVRQTGGALAPAAVTTVLVLGTPGAAAADPPVTAYQYAYLALAALAALTAVLAFTLPDGPARAAARGTTAAHRSAPAAARQEDADGGTYGGGTRRDPHESTHGS</sequence>
<evidence type="ECO:0000256" key="3">
    <source>
        <dbReference type="ARBA" id="ARBA00022448"/>
    </source>
</evidence>
<organism evidence="12 13">
    <name type="scientific">Streptomyces actuosus</name>
    <dbReference type="NCBI Taxonomy" id="1885"/>
    <lineage>
        <taxon>Bacteria</taxon>
        <taxon>Bacillati</taxon>
        <taxon>Actinomycetota</taxon>
        <taxon>Actinomycetes</taxon>
        <taxon>Kitasatosporales</taxon>
        <taxon>Streptomycetaceae</taxon>
        <taxon>Streptomyces</taxon>
    </lineage>
</organism>
<comment type="similarity">
    <text evidence="2">Belongs to the major facilitator superfamily. EmrB family.</text>
</comment>
<evidence type="ECO:0000256" key="7">
    <source>
        <dbReference type="ARBA" id="ARBA00023136"/>
    </source>
</evidence>
<proteinExistence type="inferred from homology"/>
<feature type="transmembrane region" description="Helical" evidence="10">
    <location>
        <begin position="148"/>
        <end position="168"/>
    </location>
</feature>
<feature type="transmembrane region" description="Helical" evidence="10">
    <location>
        <begin position="236"/>
        <end position="256"/>
    </location>
</feature>
<feature type="transmembrane region" description="Helical" evidence="10">
    <location>
        <begin position="174"/>
        <end position="195"/>
    </location>
</feature>
<evidence type="ECO:0000256" key="2">
    <source>
        <dbReference type="ARBA" id="ARBA00008537"/>
    </source>
</evidence>
<feature type="compositionally biased region" description="Low complexity" evidence="9">
    <location>
        <begin position="470"/>
        <end position="484"/>
    </location>
</feature>
<dbReference type="Gene3D" id="1.20.1720.10">
    <property type="entry name" value="Multidrug resistance protein D"/>
    <property type="match status" value="1"/>
</dbReference>
<dbReference type="OrthoDB" id="9812221at2"/>
<dbReference type="Gene3D" id="1.20.1250.20">
    <property type="entry name" value="MFS general substrate transporter like domains"/>
    <property type="match status" value="1"/>
</dbReference>
<evidence type="ECO:0000259" key="11">
    <source>
        <dbReference type="PROSITE" id="PS50850"/>
    </source>
</evidence>
<name>A0A2U9PCC3_STRAS</name>
<keyword evidence="5 10" id="KW-0812">Transmembrane</keyword>
<evidence type="ECO:0000313" key="12">
    <source>
        <dbReference type="EMBL" id="AWT47406.1"/>
    </source>
</evidence>
<feature type="transmembrane region" description="Helical" evidence="10">
    <location>
        <begin position="207"/>
        <end position="224"/>
    </location>
</feature>
<feature type="transmembrane region" description="Helical" evidence="10">
    <location>
        <begin position="413"/>
        <end position="433"/>
    </location>
</feature>
<feature type="transmembrane region" description="Helical" evidence="10">
    <location>
        <begin position="277"/>
        <end position="294"/>
    </location>
</feature>
<evidence type="ECO:0000256" key="4">
    <source>
        <dbReference type="ARBA" id="ARBA00022475"/>
    </source>
</evidence>
<dbReference type="PANTHER" id="PTHR42718:SF9">
    <property type="entry name" value="MAJOR FACILITATOR SUPERFAMILY MULTIDRUG TRANSPORTER MFSC"/>
    <property type="match status" value="1"/>
</dbReference>
<feature type="transmembrane region" description="Helical" evidence="10">
    <location>
        <begin position="314"/>
        <end position="331"/>
    </location>
</feature>
<dbReference type="PROSITE" id="PS50850">
    <property type="entry name" value="MFS"/>
    <property type="match status" value="1"/>
</dbReference>
<evidence type="ECO:0000313" key="13">
    <source>
        <dbReference type="Proteomes" id="UP000247634"/>
    </source>
</evidence>
<dbReference type="Pfam" id="PF07690">
    <property type="entry name" value="MFS_1"/>
    <property type="match status" value="1"/>
</dbReference>
<feature type="domain" description="Major facilitator superfamily (MFS) profile" evidence="11">
    <location>
        <begin position="20"/>
        <end position="466"/>
    </location>
</feature>
<keyword evidence="13" id="KW-1185">Reference proteome</keyword>
<evidence type="ECO:0000256" key="1">
    <source>
        <dbReference type="ARBA" id="ARBA00004651"/>
    </source>
</evidence>
<dbReference type="GO" id="GO:0046677">
    <property type="term" value="P:response to antibiotic"/>
    <property type="evidence" value="ECO:0007669"/>
    <property type="project" value="UniProtKB-KW"/>
</dbReference>
<evidence type="ECO:0000256" key="9">
    <source>
        <dbReference type="SAM" id="MobiDB-lite"/>
    </source>
</evidence>
<evidence type="ECO:0000256" key="6">
    <source>
        <dbReference type="ARBA" id="ARBA00022989"/>
    </source>
</evidence>
<feature type="transmembrane region" description="Helical" evidence="10">
    <location>
        <begin position="439"/>
        <end position="461"/>
    </location>
</feature>
<evidence type="ECO:0000256" key="8">
    <source>
        <dbReference type="ARBA" id="ARBA00023251"/>
    </source>
</evidence>
<dbReference type="InterPro" id="IPR036259">
    <property type="entry name" value="MFS_trans_sf"/>
</dbReference>
<feature type="compositionally biased region" description="Basic and acidic residues" evidence="9">
    <location>
        <begin position="498"/>
        <end position="509"/>
    </location>
</feature>
<feature type="transmembrane region" description="Helical" evidence="10">
    <location>
        <begin position="59"/>
        <end position="78"/>
    </location>
</feature>
<gene>
    <name evidence="12" type="ORF">DMT42_02210</name>
</gene>
<keyword evidence="6 10" id="KW-1133">Transmembrane helix</keyword>
<evidence type="ECO:0000256" key="10">
    <source>
        <dbReference type="SAM" id="Phobius"/>
    </source>
</evidence>
<comment type="subcellular location">
    <subcellularLocation>
        <location evidence="1">Cell membrane</location>
        <topology evidence="1">Multi-pass membrane protein</topology>
    </subcellularLocation>
</comment>
<dbReference type="PANTHER" id="PTHR42718">
    <property type="entry name" value="MAJOR FACILITATOR SUPERFAMILY MULTIDRUG TRANSPORTER MFSC"/>
    <property type="match status" value="1"/>
</dbReference>
<evidence type="ECO:0000256" key="5">
    <source>
        <dbReference type="ARBA" id="ARBA00022692"/>
    </source>
</evidence>
<feature type="transmembrane region" description="Helical" evidence="10">
    <location>
        <begin position="338"/>
        <end position="356"/>
    </location>
</feature>
<keyword evidence="8" id="KW-0046">Antibiotic resistance</keyword>
<keyword evidence="4" id="KW-1003">Cell membrane</keyword>
<feature type="transmembrane region" description="Helical" evidence="10">
    <location>
        <begin position="85"/>
        <end position="105"/>
    </location>
</feature>
<dbReference type="EMBL" id="CP029788">
    <property type="protein sequence ID" value="AWT47406.1"/>
    <property type="molecule type" value="Genomic_DNA"/>
</dbReference>
<dbReference type="AlphaFoldDB" id="A0A2U9PCC3"/>
<dbReference type="InterPro" id="IPR020846">
    <property type="entry name" value="MFS_dom"/>
</dbReference>
<feature type="transmembrane region" description="Helical" evidence="10">
    <location>
        <begin position="111"/>
        <end position="136"/>
    </location>
</feature>